<name>A0A3B0SQN1_9ZZZZ</name>
<feature type="transmembrane region" description="Helical" evidence="1">
    <location>
        <begin position="121"/>
        <end position="143"/>
    </location>
</feature>
<feature type="transmembrane region" description="Helical" evidence="1">
    <location>
        <begin position="75"/>
        <end position="100"/>
    </location>
</feature>
<feature type="transmembrane region" description="Helical" evidence="1">
    <location>
        <begin position="261"/>
        <end position="277"/>
    </location>
</feature>
<feature type="transmembrane region" description="Helical" evidence="1">
    <location>
        <begin position="175"/>
        <end position="198"/>
    </location>
</feature>
<protein>
    <submittedName>
        <fullName evidence="2">Hypothetical membrane spanning protein</fullName>
    </submittedName>
</protein>
<keyword evidence="1" id="KW-0812">Transmembrane</keyword>
<accession>A0A3B0SQN1</accession>
<dbReference type="AlphaFoldDB" id="A0A3B0SQN1"/>
<evidence type="ECO:0000313" key="2">
    <source>
        <dbReference type="EMBL" id="VAW06453.1"/>
    </source>
</evidence>
<proteinExistence type="predicted"/>
<dbReference type="EMBL" id="UOEI01000473">
    <property type="protein sequence ID" value="VAW06453.1"/>
    <property type="molecule type" value="Genomic_DNA"/>
</dbReference>
<sequence length="310" mass="32242">ARIRFVSAPDSWERIVRHGVDAVDIYHLGVEPLKKPRSDEAEVDTPKRTGTSRVNVRSIALPTEHGGWGFTLEPILLGLLVAPSASAWEISAAALGIFLARRPVKILSTDLVRGRWLPRSTIALLFALLYGGIALAGAIGALVTAEGPFWIPVLVAVPFALLALRADAHSKNRALLAELSGSVAMGATVAAITVAGGWELAPAFGLWLILAARDVAAIALVRGQVRRVHGKPVSADRIYAIQAAAVGVVAVAAAVGVVPWLGVPAVGLVGLVAIISLNREPIAAKTIGWTQMVVGLAVVLVTATGVNLGI</sequence>
<gene>
    <name evidence="2" type="ORF">MNBD_ACTINO01-1716</name>
</gene>
<organism evidence="2">
    <name type="scientific">hydrothermal vent metagenome</name>
    <dbReference type="NCBI Taxonomy" id="652676"/>
    <lineage>
        <taxon>unclassified sequences</taxon>
        <taxon>metagenomes</taxon>
        <taxon>ecological metagenomes</taxon>
    </lineage>
</organism>
<keyword evidence="1" id="KW-0472">Membrane</keyword>
<feature type="transmembrane region" description="Helical" evidence="1">
    <location>
        <begin position="289"/>
        <end position="308"/>
    </location>
</feature>
<dbReference type="InterPro" id="IPR025576">
    <property type="entry name" value="YwiC"/>
</dbReference>
<feature type="non-terminal residue" evidence="2">
    <location>
        <position position="1"/>
    </location>
</feature>
<evidence type="ECO:0000256" key="1">
    <source>
        <dbReference type="SAM" id="Phobius"/>
    </source>
</evidence>
<reference evidence="2" key="1">
    <citation type="submission" date="2018-06" db="EMBL/GenBank/DDBJ databases">
        <authorList>
            <person name="Zhirakovskaya E."/>
        </authorList>
    </citation>
    <scope>NUCLEOTIDE SEQUENCE</scope>
</reference>
<feature type="transmembrane region" description="Helical" evidence="1">
    <location>
        <begin position="204"/>
        <end position="225"/>
    </location>
</feature>
<feature type="transmembrane region" description="Helical" evidence="1">
    <location>
        <begin position="149"/>
        <end position="168"/>
    </location>
</feature>
<dbReference type="Pfam" id="PF14256">
    <property type="entry name" value="YwiC"/>
    <property type="match status" value="1"/>
</dbReference>
<keyword evidence="1" id="KW-1133">Transmembrane helix</keyword>